<feature type="compositionally biased region" description="Basic residues" evidence="2">
    <location>
        <begin position="240"/>
        <end position="249"/>
    </location>
</feature>
<comment type="caution">
    <text evidence="3">The sequence shown here is derived from an EMBL/GenBank/DDBJ whole genome shotgun (WGS) entry which is preliminary data.</text>
</comment>
<dbReference type="EMBL" id="QLNQ01000030">
    <property type="protein sequence ID" value="RCK54896.1"/>
    <property type="molecule type" value="Genomic_DNA"/>
</dbReference>
<feature type="region of interest" description="Disordered" evidence="2">
    <location>
        <begin position="1"/>
        <end position="36"/>
    </location>
</feature>
<evidence type="ECO:0008006" key="5">
    <source>
        <dbReference type="Google" id="ProtNLM"/>
    </source>
</evidence>
<feature type="region of interest" description="Disordered" evidence="2">
    <location>
        <begin position="159"/>
        <end position="297"/>
    </location>
</feature>
<dbReference type="Proteomes" id="UP000253472">
    <property type="component" value="Unassembled WGS sequence"/>
</dbReference>
<gene>
    <name evidence="3" type="ORF">Cantr_04119</name>
</gene>
<feature type="compositionally biased region" description="Low complexity" evidence="2">
    <location>
        <begin position="16"/>
        <end position="31"/>
    </location>
</feature>
<dbReference type="STRING" id="5486.A0A367XMM3"/>
<feature type="compositionally biased region" description="Basic and acidic residues" evidence="2">
    <location>
        <begin position="229"/>
        <end position="238"/>
    </location>
</feature>
<sequence length="393" mass="43716">MARKSEISPTDRTSRRSTLTVPSSSSSSSSSNDSQLIQTLRDQNRILAQRNAIYARKLTDLESRLQDAQSTIAQMSSTVMAVLNAVEDKVHGLMGEMVLFVQDLRAMHGVDRSWKTDGSTAGSSSTGSGRGGVPAFDIGRDTESLKSSKRFEVPQYFKKKDDAPKVEEEEEEEECGNFSTILEILEPSRNEQEESVSNDAHSGSSREVDDVIANKIPIGNYNSLTTDASKVEEPEPVRSRVSRPRRKTMVPKPSSSSEPEDIKTPTPPQLKQEPSSQSPPRRPTRARKEVSYKPLSLNAKMRRESVKMLDAVGENVLINYGVSKDGHEEEKKQSKRRPLLNITNTSNSNRKKRKSMAADTPVLSAQPNSDLSIFDFDQVDIKPRKSRRYTTIG</sequence>
<organism evidence="3 4">
    <name type="scientific">Candida viswanathii</name>
    <dbReference type="NCBI Taxonomy" id="5486"/>
    <lineage>
        <taxon>Eukaryota</taxon>
        <taxon>Fungi</taxon>
        <taxon>Dikarya</taxon>
        <taxon>Ascomycota</taxon>
        <taxon>Saccharomycotina</taxon>
        <taxon>Pichiomycetes</taxon>
        <taxon>Debaryomycetaceae</taxon>
        <taxon>Candida/Lodderomyces clade</taxon>
        <taxon>Candida</taxon>
    </lineage>
</organism>
<feature type="coiled-coil region" evidence="1">
    <location>
        <begin position="51"/>
        <end position="78"/>
    </location>
</feature>
<feature type="compositionally biased region" description="Low complexity" evidence="2">
    <location>
        <begin position="118"/>
        <end position="127"/>
    </location>
</feature>
<accession>A0A367XMM3</accession>
<feature type="region of interest" description="Disordered" evidence="2">
    <location>
        <begin position="321"/>
        <end position="369"/>
    </location>
</feature>
<dbReference type="AlphaFoldDB" id="A0A367XMM3"/>
<feature type="region of interest" description="Disordered" evidence="2">
    <location>
        <begin position="113"/>
        <end position="141"/>
    </location>
</feature>
<evidence type="ECO:0000256" key="1">
    <source>
        <dbReference type="SAM" id="Coils"/>
    </source>
</evidence>
<keyword evidence="1" id="KW-0175">Coiled coil</keyword>
<keyword evidence="4" id="KW-1185">Reference proteome</keyword>
<dbReference type="OrthoDB" id="5394106at2759"/>
<reference evidence="3 4" key="1">
    <citation type="submission" date="2018-06" db="EMBL/GenBank/DDBJ databases">
        <title>Whole genome sequencing of Candida tropicalis (genome annotated by CSBL at Korea University).</title>
        <authorList>
            <person name="Ahn J."/>
        </authorList>
    </citation>
    <scope>NUCLEOTIDE SEQUENCE [LARGE SCALE GENOMIC DNA]</scope>
    <source>
        <strain evidence="3 4">ATCC 20962</strain>
    </source>
</reference>
<protein>
    <recommendedName>
        <fullName evidence="5">Shugoshin</fullName>
    </recommendedName>
</protein>
<proteinExistence type="predicted"/>
<name>A0A367XMM3_9ASCO</name>
<evidence type="ECO:0000313" key="4">
    <source>
        <dbReference type="Proteomes" id="UP000253472"/>
    </source>
</evidence>
<evidence type="ECO:0000313" key="3">
    <source>
        <dbReference type="EMBL" id="RCK54896.1"/>
    </source>
</evidence>
<evidence type="ECO:0000256" key="2">
    <source>
        <dbReference type="SAM" id="MobiDB-lite"/>
    </source>
</evidence>